<dbReference type="InterPro" id="IPR003615">
    <property type="entry name" value="HNH_nuc"/>
</dbReference>
<dbReference type="Gene3D" id="1.10.30.50">
    <property type="match status" value="1"/>
</dbReference>
<dbReference type="Proteomes" id="UP000494110">
    <property type="component" value="Unassembled WGS sequence"/>
</dbReference>
<reference evidence="2 3" key="1">
    <citation type="submission" date="2019-09" db="EMBL/GenBank/DDBJ databases">
        <authorList>
            <person name="Depoorter E."/>
        </authorList>
    </citation>
    <scope>NUCLEOTIDE SEQUENCE [LARGE SCALE GENOMIC DNA]</scope>
    <source>
        <strain evidence="2">R-39750</strain>
    </source>
</reference>
<gene>
    <name evidence="2" type="ORF">BLA39750_06563</name>
</gene>
<dbReference type="EMBL" id="CABVQN010000044">
    <property type="protein sequence ID" value="VWD54711.1"/>
    <property type="molecule type" value="Genomic_DNA"/>
</dbReference>
<dbReference type="GO" id="GO:0004519">
    <property type="term" value="F:endonuclease activity"/>
    <property type="evidence" value="ECO:0007669"/>
    <property type="project" value="InterPro"/>
</dbReference>
<dbReference type="CDD" id="cd00085">
    <property type="entry name" value="HNHc"/>
    <property type="match status" value="1"/>
</dbReference>
<dbReference type="InterPro" id="IPR002711">
    <property type="entry name" value="HNH"/>
</dbReference>
<accession>A0A6P3B4L9</accession>
<evidence type="ECO:0000313" key="3">
    <source>
        <dbReference type="Proteomes" id="UP000494110"/>
    </source>
</evidence>
<dbReference type="Pfam" id="PF01844">
    <property type="entry name" value="HNH"/>
    <property type="match status" value="1"/>
</dbReference>
<dbReference type="AlphaFoldDB" id="A0A6P3B4L9"/>
<sequence>MTRLASRTLAMVVSAETGLGFVGSEGGANGIRWFELSPAEYSSSRTFTIRLEVGWRRIDATFRLGNFAGDLLSAMAASDEAGRRSFSSVLDSCSDAGADVVLSVNGARRNHRDDTIWAVSWRSFGFSIGKGMLAINEGDVDADTRLVEEWAIRATAAALALMPIEADVDESPEVLGLPEGAKVRIEVNRYERDRRNRAAALAIHGHACMACGVEMAARYGPVADGLIEVHHVVPVSELGGEYVVDPKTDLVPLCPNCHSVAHRRSPPYSLDELRGMLH</sequence>
<dbReference type="GO" id="GO:0003676">
    <property type="term" value="F:nucleic acid binding"/>
    <property type="evidence" value="ECO:0007669"/>
    <property type="project" value="InterPro"/>
</dbReference>
<dbReference type="GO" id="GO:0008270">
    <property type="term" value="F:zinc ion binding"/>
    <property type="evidence" value="ECO:0007669"/>
    <property type="project" value="InterPro"/>
</dbReference>
<protein>
    <recommendedName>
        <fullName evidence="1">HNH domain-containing protein</fullName>
    </recommendedName>
</protein>
<evidence type="ECO:0000259" key="1">
    <source>
        <dbReference type="Pfam" id="PF01844"/>
    </source>
</evidence>
<organism evidence="2 3">
    <name type="scientific">Burkholderia lata (strain ATCC 17760 / DSM 23089 / LMG 22485 / NCIMB 9086 / R18194 / 383)</name>
    <dbReference type="NCBI Taxonomy" id="482957"/>
    <lineage>
        <taxon>Bacteria</taxon>
        <taxon>Pseudomonadati</taxon>
        <taxon>Pseudomonadota</taxon>
        <taxon>Betaproteobacteria</taxon>
        <taxon>Burkholderiales</taxon>
        <taxon>Burkholderiaceae</taxon>
        <taxon>Burkholderia</taxon>
        <taxon>Burkholderia cepacia complex</taxon>
    </lineage>
</organism>
<name>A0A6P3B4L9_BURL3</name>
<proteinExistence type="predicted"/>
<evidence type="ECO:0000313" key="2">
    <source>
        <dbReference type="EMBL" id="VWD54711.1"/>
    </source>
</evidence>
<feature type="domain" description="HNH" evidence="1">
    <location>
        <begin position="208"/>
        <end position="264"/>
    </location>
</feature>